<dbReference type="InterPro" id="IPR016162">
    <property type="entry name" value="Ald_DH_N"/>
</dbReference>
<evidence type="ECO:0000259" key="1">
    <source>
        <dbReference type="Pfam" id="PF00171"/>
    </source>
</evidence>
<dbReference type="Proteomes" id="UP000092600">
    <property type="component" value="Unassembled WGS sequence"/>
</dbReference>
<dbReference type="GO" id="GO:0016491">
    <property type="term" value="F:oxidoreductase activity"/>
    <property type="evidence" value="ECO:0007669"/>
    <property type="project" value="InterPro"/>
</dbReference>
<feature type="domain" description="Aldehyde dehydrogenase" evidence="1">
    <location>
        <begin position="17"/>
        <end position="123"/>
    </location>
</feature>
<dbReference type="InterPro" id="IPR015590">
    <property type="entry name" value="Aldehyde_DH_dom"/>
</dbReference>
<sequence length="130" mass="14817">MTLEVKFTKLFINGDFVDAISEKTFETRDPRTGDVIGRVAEGDKEDVDLAVKAARKAFDHGKWPRMSGYERGRIMMKYADLIDQHKEELAKLECLDAGKLLALTKVVDIEDQLTCCDITLEQLIRSMVRH</sequence>
<name>A0A199UYT0_ANACO</name>
<dbReference type="STRING" id="4615.A0A199UYT0"/>
<reference evidence="2 3" key="1">
    <citation type="journal article" date="2016" name="DNA Res.">
        <title>The draft genome of MD-2 pineapple using hybrid error correction of long reads.</title>
        <authorList>
            <person name="Redwan R.M."/>
            <person name="Saidin A."/>
            <person name="Kumar S.V."/>
        </authorList>
    </citation>
    <scope>NUCLEOTIDE SEQUENCE [LARGE SCALE GENOMIC DNA]</scope>
    <source>
        <strain evidence="3">cv. MD2</strain>
        <tissue evidence="2">Leaf</tissue>
    </source>
</reference>
<evidence type="ECO:0000313" key="2">
    <source>
        <dbReference type="EMBL" id="OAY69776.1"/>
    </source>
</evidence>
<dbReference type="Pfam" id="PF00171">
    <property type="entry name" value="Aldedh"/>
    <property type="match status" value="1"/>
</dbReference>
<gene>
    <name evidence="2" type="ORF">ACMD2_22445</name>
</gene>
<dbReference type="AlphaFoldDB" id="A0A199UYT0"/>
<accession>A0A199UYT0</accession>
<dbReference type="EMBL" id="LSRQ01004241">
    <property type="protein sequence ID" value="OAY69776.1"/>
    <property type="molecule type" value="Genomic_DNA"/>
</dbReference>
<dbReference type="SUPFAM" id="SSF53720">
    <property type="entry name" value="ALDH-like"/>
    <property type="match status" value="1"/>
</dbReference>
<dbReference type="InterPro" id="IPR016161">
    <property type="entry name" value="Ald_DH/histidinol_DH"/>
</dbReference>
<comment type="caution">
    <text evidence="2">The sequence shown here is derived from an EMBL/GenBank/DDBJ whole genome shotgun (WGS) entry which is preliminary data.</text>
</comment>
<dbReference type="Gene3D" id="3.40.605.10">
    <property type="entry name" value="Aldehyde Dehydrogenase, Chain A, domain 1"/>
    <property type="match status" value="1"/>
</dbReference>
<evidence type="ECO:0000313" key="3">
    <source>
        <dbReference type="Proteomes" id="UP000092600"/>
    </source>
</evidence>
<organism evidence="2 3">
    <name type="scientific">Ananas comosus</name>
    <name type="common">Pineapple</name>
    <name type="synonym">Ananas ananas</name>
    <dbReference type="NCBI Taxonomy" id="4615"/>
    <lineage>
        <taxon>Eukaryota</taxon>
        <taxon>Viridiplantae</taxon>
        <taxon>Streptophyta</taxon>
        <taxon>Embryophyta</taxon>
        <taxon>Tracheophyta</taxon>
        <taxon>Spermatophyta</taxon>
        <taxon>Magnoliopsida</taxon>
        <taxon>Liliopsida</taxon>
        <taxon>Poales</taxon>
        <taxon>Bromeliaceae</taxon>
        <taxon>Bromelioideae</taxon>
        <taxon>Ananas</taxon>
    </lineage>
</organism>
<protein>
    <submittedName>
        <fullName evidence="2">Aldehyde dehydrogenase family 2 member C4</fullName>
    </submittedName>
</protein>
<dbReference type="PANTHER" id="PTHR11699">
    <property type="entry name" value="ALDEHYDE DEHYDROGENASE-RELATED"/>
    <property type="match status" value="1"/>
</dbReference>
<proteinExistence type="predicted"/>